<evidence type="ECO:0000313" key="3">
    <source>
        <dbReference type="EMBL" id="CAA6824483.1"/>
    </source>
</evidence>
<reference evidence="3" key="1">
    <citation type="submission" date="2020-01" db="EMBL/GenBank/DDBJ databases">
        <authorList>
            <person name="Meier V. D."/>
            <person name="Meier V D."/>
        </authorList>
    </citation>
    <scope>NUCLEOTIDE SEQUENCE</scope>
    <source>
        <strain evidence="3">HLG_WM_MAG_07</strain>
    </source>
</reference>
<gene>
    <name evidence="3" type="ORF">HELGO_WM22495</name>
</gene>
<evidence type="ECO:0000259" key="2">
    <source>
        <dbReference type="Pfam" id="PF09084"/>
    </source>
</evidence>
<keyword evidence="1" id="KW-0732">Signal</keyword>
<proteinExistence type="predicted"/>
<feature type="domain" description="SsuA/THI5-like" evidence="2">
    <location>
        <begin position="60"/>
        <end position="255"/>
    </location>
</feature>
<dbReference type="EMBL" id="CACVAY010000119">
    <property type="protein sequence ID" value="CAA6824483.1"/>
    <property type="molecule type" value="Genomic_DNA"/>
</dbReference>
<name>A0A6S6U6U2_9GAMM</name>
<dbReference type="InterPro" id="IPR015168">
    <property type="entry name" value="SsuA/THI5"/>
</dbReference>
<evidence type="ECO:0000256" key="1">
    <source>
        <dbReference type="SAM" id="SignalP"/>
    </source>
</evidence>
<protein>
    <submittedName>
        <fullName evidence="3">ABC transporter substrate-binding protein</fullName>
    </submittedName>
</protein>
<organism evidence="3">
    <name type="scientific">uncultured Thiotrichaceae bacterium</name>
    <dbReference type="NCBI Taxonomy" id="298394"/>
    <lineage>
        <taxon>Bacteria</taxon>
        <taxon>Pseudomonadati</taxon>
        <taxon>Pseudomonadota</taxon>
        <taxon>Gammaproteobacteria</taxon>
        <taxon>Thiotrichales</taxon>
        <taxon>Thiotrichaceae</taxon>
        <taxon>environmental samples</taxon>
    </lineage>
</organism>
<accession>A0A6S6U6U2</accession>
<feature type="chain" id="PRO_5027672225" evidence="1">
    <location>
        <begin position="24"/>
        <end position="349"/>
    </location>
</feature>
<sequence>MKVTLIQYLVCMVILLMSTSSIAKDKEQEAEELEPIRVGVLKFGTVNWVLDVIKHHQLDKKRGVDLQVVPLGSKNATHVAIQGGAADMIVSDWIWVTRQRAEKRDYTFVPYSNAVGTLMVSPDSGIQSLADLEGKKLGVAGGPVDKTWLLLRAYTQKKQGKDLADWVNPSFAAPPLLNQLALRGDLDGALNFWHYTARLKASGFKPLISIPDVLQELGIERPIPIIGWVFSEKWAEEHNDATQGFLKAVQDAQDLLAGSDEEWQRIRPKMKAKDDLIFTTLKEAFRRGIPECFGEGEKQAAKSTFAILAELGGEKLVGKSTALNEGTFWKAYQNTPCDDQTEQKKVIAD</sequence>
<dbReference type="Pfam" id="PF09084">
    <property type="entry name" value="NMT1"/>
    <property type="match status" value="1"/>
</dbReference>
<feature type="signal peptide" evidence="1">
    <location>
        <begin position="1"/>
        <end position="23"/>
    </location>
</feature>
<dbReference type="PANTHER" id="PTHR30024:SF48">
    <property type="entry name" value="ABC TRANSPORTER SUBSTRATE-BINDING PROTEIN"/>
    <property type="match status" value="1"/>
</dbReference>
<dbReference type="PANTHER" id="PTHR30024">
    <property type="entry name" value="ALIPHATIC SULFONATES-BINDING PROTEIN-RELATED"/>
    <property type="match status" value="1"/>
</dbReference>
<dbReference type="Gene3D" id="3.40.190.10">
    <property type="entry name" value="Periplasmic binding protein-like II"/>
    <property type="match status" value="2"/>
</dbReference>
<dbReference type="SUPFAM" id="SSF53850">
    <property type="entry name" value="Periplasmic binding protein-like II"/>
    <property type="match status" value="1"/>
</dbReference>
<dbReference type="AlphaFoldDB" id="A0A6S6U6U2"/>